<name>A0A4R5MHJ5_9SPHI</name>
<proteinExistence type="predicted"/>
<comment type="caution">
    <text evidence="2">The sequence shown here is derived from an EMBL/GenBank/DDBJ whole genome shotgun (WGS) entry which is preliminary data.</text>
</comment>
<protein>
    <submittedName>
        <fullName evidence="2">Cupin domain-containing protein</fullName>
    </submittedName>
</protein>
<sequence length="201" mass="23041">MDMIDLQLYLESGILELYVLDDLSPAERLEVEAMIVKYPILKDELFEIEACLENFANLNASNPAAHLEDITINSILKSENEQFDDLSNLPLIHKFSDFSKWQNLVNNTDIPAFEYGKAVKILRQDERVCQMLVVSMTDIEQETHKNEHESFLILEGECKCVVGEEIRFMKAGDFMPIPLHTLHHVEVLSERVTAILQHVAV</sequence>
<dbReference type="InterPro" id="IPR011051">
    <property type="entry name" value="RmlC_Cupin_sf"/>
</dbReference>
<dbReference type="Pfam" id="PF07883">
    <property type="entry name" value="Cupin_2"/>
    <property type="match status" value="1"/>
</dbReference>
<dbReference type="InterPro" id="IPR013096">
    <property type="entry name" value="Cupin_2"/>
</dbReference>
<dbReference type="Gene3D" id="2.60.120.10">
    <property type="entry name" value="Jelly Rolls"/>
    <property type="match status" value="1"/>
</dbReference>
<reference evidence="2 3" key="1">
    <citation type="submission" date="2019-02" db="EMBL/GenBank/DDBJ databases">
        <title>Pedobacter sp. nov., a novel speices isolated from soil of pinguins habitat in Antarcitica.</title>
        <authorList>
            <person name="He R.-H."/>
        </authorList>
    </citation>
    <scope>NUCLEOTIDE SEQUENCE [LARGE SCALE GENOMIC DNA]</scope>
    <source>
        <strain evidence="2 3">E01020</strain>
    </source>
</reference>
<dbReference type="EMBL" id="SJCY01000014">
    <property type="protein sequence ID" value="TDG35027.1"/>
    <property type="molecule type" value="Genomic_DNA"/>
</dbReference>
<gene>
    <name evidence="2" type="ORF">EZJ43_15785</name>
</gene>
<accession>A0A4R5MHJ5</accession>
<keyword evidence="3" id="KW-1185">Reference proteome</keyword>
<dbReference type="SUPFAM" id="SSF51182">
    <property type="entry name" value="RmlC-like cupins"/>
    <property type="match status" value="1"/>
</dbReference>
<dbReference type="AlphaFoldDB" id="A0A4R5MHJ5"/>
<evidence type="ECO:0000313" key="3">
    <source>
        <dbReference type="Proteomes" id="UP000295668"/>
    </source>
</evidence>
<dbReference type="OrthoDB" id="3395710at2"/>
<feature type="domain" description="Cupin type-2" evidence="1">
    <location>
        <begin position="138"/>
        <end position="191"/>
    </location>
</feature>
<organism evidence="2 3">
    <name type="scientific">Pedobacter changchengzhani</name>
    <dbReference type="NCBI Taxonomy" id="2529274"/>
    <lineage>
        <taxon>Bacteria</taxon>
        <taxon>Pseudomonadati</taxon>
        <taxon>Bacteroidota</taxon>
        <taxon>Sphingobacteriia</taxon>
        <taxon>Sphingobacteriales</taxon>
        <taxon>Sphingobacteriaceae</taxon>
        <taxon>Pedobacter</taxon>
    </lineage>
</organism>
<dbReference type="InterPro" id="IPR014710">
    <property type="entry name" value="RmlC-like_jellyroll"/>
</dbReference>
<evidence type="ECO:0000259" key="1">
    <source>
        <dbReference type="Pfam" id="PF07883"/>
    </source>
</evidence>
<dbReference type="Proteomes" id="UP000295668">
    <property type="component" value="Unassembled WGS sequence"/>
</dbReference>
<evidence type="ECO:0000313" key="2">
    <source>
        <dbReference type="EMBL" id="TDG35027.1"/>
    </source>
</evidence>